<organism evidence="1 2">
    <name type="scientific">Streptomyces luteogriseus</name>
    <dbReference type="NCBI Taxonomy" id="68233"/>
    <lineage>
        <taxon>Bacteria</taxon>
        <taxon>Bacillati</taxon>
        <taxon>Actinomycetota</taxon>
        <taxon>Actinomycetes</taxon>
        <taxon>Kitasatosporales</taxon>
        <taxon>Streptomycetaceae</taxon>
        <taxon>Streptomyces</taxon>
    </lineage>
</organism>
<dbReference type="EMBL" id="JACHMS010000001">
    <property type="protein sequence ID" value="MBB4712344.1"/>
    <property type="molecule type" value="Genomic_DNA"/>
</dbReference>
<dbReference type="Proteomes" id="UP000565089">
    <property type="component" value="Unassembled WGS sequence"/>
</dbReference>
<evidence type="ECO:0000313" key="2">
    <source>
        <dbReference type="Proteomes" id="UP000565089"/>
    </source>
</evidence>
<dbReference type="GeneID" id="95794212"/>
<protein>
    <submittedName>
        <fullName evidence="1">Uncharacterized protein</fullName>
    </submittedName>
</protein>
<proteinExistence type="predicted"/>
<dbReference type="AlphaFoldDB" id="A0A7W7DK96"/>
<evidence type="ECO:0000313" key="1">
    <source>
        <dbReference type="EMBL" id="MBB4712344.1"/>
    </source>
</evidence>
<gene>
    <name evidence="1" type="ORF">BJ965_002226</name>
</gene>
<name>A0A7W7DK96_9ACTN</name>
<dbReference type="RefSeq" id="WP_246545879.1">
    <property type="nucleotide sequence ID" value="NZ_JACHMS010000001.1"/>
</dbReference>
<accession>A0A7W7DK96</accession>
<reference evidence="1 2" key="1">
    <citation type="submission" date="2020-08" db="EMBL/GenBank/DDBJ databases">
        <title>Sequencing the genomes of 1000 actinobacteria strains.</title>
        <authorList>
            <person name="Klenk H.-P."/>
        </authorList>
    </citation>
    <scope>NUCLEOTIDE SEQUENCE [LARGE SCALE GENOMIC DNA]</scope>
    <source>
        <strain evidence="1 2">DSM 40483</strain>
    </source>
</reference>
<sequence>MRALGAPFLPVPAGDDVAIEAGEVGEFPREVALPREHLDAIAENTRRPRGRAGHRAGLVRRLRNLVAAPPARVVERGVLIR</sequence>
<keyword evidence="2" id="KW-1185">Reference proteome</keyword>
<comment type="caution">
    <text evidence="1">The sequence shown here is derived from an EMBL/GenBank/DDBJ whole genome shotgun (WGS) entry which is preliminary data.</text>
</comment>